<feature type="transmembrane region" description="Helical" evidence="1">
    <location>
        <begin position="9"/>
        <end position="27"/>
    </location>
</feature>
<protein>
    <submittedName>
        <fullName evidence="2">Uncharacterized protein</fullName>
    </submittedName>
</protein>
<keyword evidence="1" id="KW-1133">Transmembrane helix</keyword>
<accession>A0A3G4R7E0</accession>
<reference evidence="2" key="1">
    <citation type="submission" date="2018-02" db="EMBL/GenBank/DDBJ databases">
        <authorList>
            <person name="Zhang Y.-J."/>
        </authorList>
    </citation>
    <scope>NUCLEOTIDE SEQUENCE</scope>
    <source>
        <strain evidence="2">OWVT-1</strain>
    </source>
</reference>
<proteinExistence type="predicted"/>
<keyword evidence="1" id="KW-0812">Transmembrane</keyword>
<feature type="transmembrane region" description="Helical" evidence="1">
    <location>
        <begin position="39"/>
        <end position="62"/>
    </location>
</feature>
<gene>
    <name evidence="2" type="primary">orf263</name>
</gene>
<dbReference type="AlphaFoldDB" id="A0A3G4R7E0"/>
<sequence>MINFDFENLYIIVLGTIFFYSLFQGYLSIHNINNFLDSYTWIGTALKLLAWLSFICLLLYLFCDTVYAKAPKECGDFTEPEVKVTTGDVSNSVHKDCNTHIPNKVATGLTNLGTGAAVAAGLKGGASIAKASGLSPAAKIGVMAVGVIIGGSTITVTNAIGGIYQNKIDNEGVYAAKSNPPNTSSPPTFNPGCGDGGAAFSIEPAADLDTVMSLLDANHILHICILYLPIALMILYVSTMIVENKWNLIYIKNVFVAPARMIL</sequence>
<feature type="transmembrane region" description="Helical" evidence="1">
    <location>
        <begin position="140"/>
        <end position="164"/>
    </location>
</feature>
<dbReference type="EMBL" id="MG979071">
    <property type="protein sequence ID" value="AYU58488.1"/>
    <property type="molecule type" value="Genomic_DNA"/>
</dbReference>
<evidence type="ECO:0000313" key="2">
    <source>
        <dbReference type="EMBL" id="AYU58488.1"/>
    </source>
</evidence>
<reference evidence="2" key="2">
    <citation type="journal article" date="2019" name="Wei Sheng Wu Xue Bao">
        <title>Reanalysis of the mitochondrial genome of the nematophagous fungus Hirsutella rhossiliensis.</title>
        <authorList>
            <person name="Yan Q."/>
            <person name="Liu X."/>
            <person name="Zhang Y."/>
        </authorList>
    </citation>
    <scope>NUCLEOTIDE SEQUENCE</scope>
    <source>
        <strain evidence="2">OWVT-1</strain>
    </source>
</reference>
<evidence type="ECO:0000256" key="1">
    <source>
        <dbReference type="SAM" id="Phobius"/>
    </source>
</evidence>
<keyword evidence="1" id="KW-0472">Membrane</keyword>
<organism evidence="2">
    <name type="scientific">Hirsutella rhossiliensis</name>
    <dbReference type="NCBI Taxonomy" id="111463"/>
    <lineage>
        <taxon>Eukaryota</taxon>
        <taxon>Fungi</taxon>
        <taxon>Dikarya</taxon>
        <taxon>Ascomycota</taxon>
        <taxon>Pezizomycotina</taxon>
        <taxon>Sordariomycetes</taxon>
        <taxon>Hypocreomycetidae</taxon>
        <taxon>Hypocreales</taxon>
        <taxon>Ophiocordycipitaceae</taxon>
        <taxon>Hirsutella</taxon>
    </lineage>
</organism>
<keyword evidence="2" id="KW-0496">Mitochondrion</keyword>
<name>A0A3G4R7E0_9HYPO</name>
<geneLocation type="mitochondrion" evidence="2"/>
<feature type="transmembrane region" description="Helical" evidence="1">
    <location>
        <begin position="220"/>
        <end position="242"/>
    </location>
</feature>